<name>A0A915J041_ROMCU</name>
<organism evidence="1 2">
    <name type="scientific">Romanomermis culicivorax</name>
    <name type="common">Nematode worm</name>
    <dbReference type="NCBI Taxonomy" id="13658"/>
    <lineage>
        <taxon>Eukaryota</taxon>
        <taxon>Metazoa</taxon>
        <taxon>Ecdysozoa</taxon>
        <taxon>Nematoda</taxon>
        <taxon>Enoplea</taxon>
        <taxon>Dorylaimia</taxon>
        <taxon>Mermithida</taxon>
        <taxon>Mermithoidea</taxon>
        <taxon>Mermithidae</taxon>
        <taxon>Romanomermis</taxon>
    </lineage>
</organism>
<dbReference type="WBParaSite" id="nRc.2.0.1.t19745-RA">
    <property type="protein sequence ID" value="nRc.2.0.1.t19745-RA"/>
    <property type="gene ID" value="nRc.2.0.1.g19745"/>
</dbReference>
<reference evidence="2" key="1">
    <citation type="submission" date="2022-11" db="UniProtKB">
        <authorList>
            <consortium name="WormBaseParasite"/>
        </authorList>
    </citation>
    <scope>IDENTIFICATION</scope>
</reference>
<keyword evidence="1" id="KW-1185">Reference proteome</keyword>
<dbReference type="Proteomes" id="UP000887565">
    <property type="component" value="Unplaced"/>
</dbReference>
<evidence type="ECO:0000313" key="1">
    <source>
        <dbReference type="Proteomes" id="UP000887565"/>
    </source>
</evidence>
<protein>
    <submittedName>
        <fullName evidence="2">Uncharacterized protein</fullName>
    </submittedName>
</protein>
<accession>A0A915J041</accession>
<sequence length="65" mass="7672">MYTKHEPRDVYLFTRPVHLKFWESVTTVLKKPPDPLPDLRATLHNTISLQSKDRLWDNIESPVLS</sequence>
<proteinExistence type="predicted"/>
<evidence type="ECO:0000313" key="2">
    <source>
        <dbReference type="WBParaSite" id="nRc.2.0.1.t19745-RA"/>
    </source>
</evidence>
<dbReference type="AlphaFoldDB" id="A0A915J041"/>